<dbReference type="OrthoDB" id="9812890at2"/>
<reference evidence="4" key="1">
    <citation type="submission" date="2017-08" db="EMBL/GenBank/DDBJ databases">
        <title>Direct submision.</title>
        <authorList>
            <person name="Kim S.-J."/>
            <person name="Rhee S.-K."/>
        </authorList>
    </citation>
    <scope>NUCLEOTIDE SEQUENCE [LARGE SCALE GENOMIC DNA]</scope>
    <source>
        <strain evidence="4">GI5</strain>
    </source>
</reference>
<dbReference type="SUPFAM" id="SSF82657">
    <property type="entry name" value="BolA-like"/>
    <property type="match status" value="1"/>
</dbReference>
<comment type="similarity">
    <text evidence="1 2">Belongs to the BolA/IbaG family.</text>
</comment>
<dbReference type="InterPro" id="IPR002634">
    <property type="entry name" value="BolA"/>
</dbReference>
<evidence type="ECO:0000313" key="3">
    <source>
        <dbReference type="EMBL" id="AUM14064.1"/>
    </source>
</evidence>
<gene>
    <name evidence="3" type="ORF">Kalk_17245</name>
</gene>
<evidence type="ECO:0000313" key="4">
    <source>
        <dbReference type="Proteomes" id="UP000235116"/>
    </source>
</evidence>
<sequence length="87" mass="9465">MITAEDIQQRLESGIEGAQAMVRLDGNKCLVAVASAAFEGLRSVKKQQLVYACLNELIASGELHAVSMHTYTPSEWESQKKLGIPGF</sequence>
<dbReference type="EMBL" id="CP022684">
    <property type="protein sequence ID" value="AUM14064.1"/>
    <property type="molecule type" value="Genomic_DNA"/>
</dbReference>
<name>A0A2K9LTC2_9GAMM</name>
<dbReference type="KEGG" id="kak:Kalk_17245"/>
<dbReference type="AlphaFoldDB" id="A0A2K9LTC2"/>
<dbReference type="PIRSF" id="PIRSF003113">
    <property type="entry name" value="BolA"/>
    <property type="match status" value="1"/>
</dbReference>
<dbReference type="PANTHER" id="PTHR46229">
    <property type="entry name" value="BOLA TRANSCRIPTION REGULATOR"/>
    <property type="match status" value="1"/>
</dbReference>
<accession>A0A2K9LTC2</accession>
<proteinExistence type="inferred from homology"/>
<keyword evidence="4" id="KW-1185">Reference proteome</keyword>
<dbReference type="PANTHER" id="PTHR46229:SF4">
    <property type="entry name" value="ACID STRESS PROTEIN IBAG"/>
    <property type="match status" value="1"/>
</dbReference>
<evidence type="ECO:0000256" key="2">
    <source>
        <dbReference type="RuleBase" id="RU003860"/>
    </source>
</evidence>
<dbReference type="Pfam" id="PF01722">
    <property type="entry name" value="BolA"/>
    <property type="match status" value="1"/>
</dbReference>
<organism evidence="3 4">
    <name type="scientific">Ketobacter alkanivorans</name>
    <dbReference type="NCBI Taxonomy" id="1917421"/>
    <lineage>
        <taxon>Bacteria</taxon>
        <taxon>Pseudomonadati</taxon>
        <taxon>Pseudomonadota</taxon>
        <taxon>Gammaproteobacteria</taxon>
        <taxon>Pseudomonadales</taxon>
        <taxon>Ketobacteraceae</taxon>
        <taxon>Ketobacter</taxon>
    </lineage>
</organism>
<dbReference type="Gene3D" id="3.30.300.90">
    <property type="entry name" value="BolA-like"/>
    <property type="match status" value="1"/>
</dbReference>
<dbReference type="InterPro" id="IPR036065">
    <property type="entry name" value="BolA-like_sf"/>
</dbReference>
<evidence type="ECO:0008006" key="5">
    <source>
        <dbReference type="Google" id="ProtNLM"/>
    </source>
</evidence>
<dbReference type="RefSeq" id="WP_101895439.1">
    <property type="nucleotide sequence ID" value="NZ_CP022684.1"/>
</dbReference>
<protein>
    <recommendedName>
        <fullName evidence="5">Cell division protein BolA</fullName>
    </recommendedName>
</protein>
<evidence type="ECO:0000256" key="1">
    <source>
        <dbReference type="ARBA" id="ARBA00005578"/>
    </source>
</evidence>
<dbReference type="Proteomes" id="UP000235116">
    <property type="component" value="Chromosome"/>
</dbReference>
<dbReference type="InterPro" id="IPR050961">
    <property type="entry name" value="BolA/IbaG_stress_morph_reg"/>
</dbReference>